<dbReference type="OrthoDB" id="1122330at2"/>
<sequence length="231" mass="26169">MAISKFASMLATSSLWFARADQFKDAFEGSSPKINIAARQLPSYLSTKDASIFHNLMENTTLAKQHWVRYIAINCWQMNVAESTAMWDLYLPPTKDGLAVQSTFKNFKDSLRTEESVYIGKVIYIDYEHQVIEHESTLAPFLHKRKAFEHERELRAIIVRPPPPGTKGLNFGVETIERGIQVSVDLKLLISKVYIAPQAPIDLAANIKALIIKYGYNFEIKSSGLAEEPKF</sequence>
<accession>A0A0V8M0I1</accession>
<evidence type="ECO:0000313" key="2">
    <source>
        <dbReference type="Proteomes" id="UP000053577"/>
    </source>
</evidence>
<dbReference type="EMBL" id="JGYD01000025">
    <property type="protein sequence ID" value="KSV17278.1"/>
    <property type="molecule type" value="Genomic_DNA"/>
</dbReference>
<dbReference type="Proteomes" id="UP000053577">
    <property type="component" value="Unassembled WGS sequence"/>
</dbReference>
<comment type="caution">
    <text evidence="1">The sequence shown here is derived from an EMBL/GenBank/DDBJ whole genome shotgun (WGS) entry which is preliminary data.</text>
</comment>
<protein>
    <submittedName>
        <fullName evidence="1">Uncharacterized protein</fullName>
    </submittedName>
</protein>
<organism evidence="1 2">
    <name type="scientific">Dehalococcoides mccartyi</name>
    <dbReference type="NCBI Taxonomy" id="61435"/>
    <lineage>
        <taxon>Bacteria</taxon>
        <taxon>Bacillati</taxon>
        <taxon>Chloroflexota</taxon>
        <taxon>Dehalococcoidia</taxon>
        <taxon>Dehalococcoidales</taxon>
        <taxon>Dehalococcoidaceae</taxon>
        <taxon>Dehalococcoides</taxon>
    </lineage>
</organism>
<dbReference type="AlphaFoldDB" id="A0A0V8M0I1"/>
<reference evidence="1 2" key="1">
    <citation type="journal article" date="2015" name="Sci. Rep.">
        <title>A comparative genomics and reductive dehalogenase gene transcription study of two chloroethene-respiring bacteria, Dehalococcoides mccartyi strains MB and 11a.</title>
        <authorList>
            <person name="Low A."/>
            <person name="Shen Z."/>
            <person name="Cheng D."/>
            <person name="Rogers M.J."/>
            <person name="Lee P.K."/>
            <person name="He J."/>
        </authorList>
    </citation>
    <scope>NUCLEOTIDE SEQUENCE [LARGE SCALE GENOMIC DNA]</scope>
    <source>
        <strain evidence="1 2">MB</strain>
    </source>
</reference>
<dbReference type="PATRIC" id="fig|61435.5.peg.1446"/>
<gene>
    <name evidence="1" type="ORF">DA01_07360</name>
</gene>
<dbReference type="RefSeq" id="WP_058292660.1">
    <property type="nucleotide sequence ID" value="NZ_JGYD01000025.1"/>
</dbReference>
<proteinExistence type="predicted"/>
<name>A0A0V8M0I1_9CHLR</name>
<evidence type="ECO:0000313" key="1">
    <source>
        <dbReference type="EMBL" id="KSV17278.1"/>
    </source>
</evidence>